<feature type="compositionally biased region" description="Acidic residues" evidence="1">
    <location>
        <begin position="27"/>
        <end position="36"/>
    </location>
</feature>
<dbReference type="OrthoDB" id="170417at2157"/>
<feature type="region of interest" description="Disordered" evidence="1">
    <location>
        <begin position="117"/>
        <end position="145"/>
    </location>
</feature>
<keyword evidence="3" id="KW-1185">Reference proteome</keyword>
<name>A0A202E554_9EURY</name>
<reference evidence="2 3" key="1">
    <citation type="submission" date="2017-02" db="EMBL/GenBank/DDBJ databases">
        <title>Natronthermophilus aegyptiacus gen. nov.,sp. nov., an aerobic, extremely halophilic alkalithermophilic archaeon isolated from the athalassohaline Wadi An Natrun, Egypt.</title>
        <authorList>
            <person name="Zhao B."/>
        </authorList>
    </citation>
    <scope>NUCLEOTIDE SEQUENCE [LARGE SCALE GENOMIC DNA]</scope>
    <source>
        <strain evidence="2 3">CGMCC 1.3597</strain>
    </source>
</reference>
<comment type="caution">
    <text evidence="2">The sequence shown here is derived from an EMBL/GenBank/DDBJ whole genome shotgun (WGS) entry which is preliminary data.</text>
</comment>
<dbReference type="RefSeq" id="WP_054863706.1">
    <property type="nucleotide sequence ID" value="NZ_MWPH01000003.1"/>
</dbReference>
<protein>
    <submittedName>
        <fullName evidence="2">Uncharacterized protein</fullName>
    </submittedName>
</protein>
<gene>
    <name evidence="2" type="ORF">B2G88_12980</name>
</gene>
<evidence type="ECO:0000256" key="1">
    <source>
        <dbReference type="SAM" id="MobiDB-lite"/>
    </source>
</evidence>
<dbReference type="AlphaFoldDB" id="A0A202E554"/>
<dbReference type="EMBL" id="MWPH01000003">
    <property type="protein sequence ID" value="OVE83371.1"/>
    <property type="molecule type" value="Genomic_DNA"/>
</dbReference>
<accession>A0A202E554</accession>
<proteinExistence type="predicted"/>
<organism evidence="2 3">
    <name type="scientific">Natronolimnobius baerhuensis</name>
    <dbReference type="NCBI Taxonomy" id="253108"/>
    <lineage>
        <taxon>Archaea</taxon>
        <taxon>Methanobacteriati</taxon>
        <taxon>Methanobacteriota</taxon>
        <taxon>Stenosarchaea group</taxon>
        <taxon>Halobacteria</taxon>
        <taxon>Halobacteriales</taxon>
        <taxon>Natrialbaceae</taxon>
        <taxon>Natronolimnobius</taxon>
    </lineage>
</organism>
<dbReference type="Proteomes" id="UP000196084">
    <property type="component" value="Unassembled WGS sequence"/>
</dbReference>
<feature type="region of interest" description="Disordered" evidence="1">
    <location>
        <begin position="23"/>
        <end position="55"/>
    </location>
</feature>
<sequence>MERRRILAAIGVGGAIGLAGCSSAFDGSDELPDDPPADAPASDCPETDVEPPTTLSSSALEPFVEAFEADYIPTTAAENARRSGFVEETRTAVETTVARIDASVSFSGASWDGKMLIRPPNEGDPGVVDESGGSSVEGVDENDTDVERVSTSDDQLSDAAQLVETINAVVETGESRTVTDADSLERLLNAGDFSDDFLLKHDGHILSVENDASQAEFHGDWIAAYLFTDEAVYRTTQWPEDRATLESNPIDVPDDEWKRLECWS</sequence>
<dbReference type="PROSITE" id="PS51257">
    <property type="entry name" value="PROKAR_LIPOPROTEIN"/>
    <property type="match status" value="1"/>
</dbReference>
<evidence type="ECO:0000313" key="3">
    <source>
        <dbReference type="Proteomes" id="UP000196084"/>
    </source>
</evidence>
<evidence type="ECO:0000313" key="2">
    <source>
        <dbReference type="EMBL" id="OVE83371.1"/>
    </source>
</evidence>